<dbReference type="KEGG" id="nfl:COO91_11098"/>
<gene>
    <name evidence="1" type="ORF">COO91_11098</name>
</gene>
<keyword evidence="1" id="KW-0614">Plasmid</keyword>
<proteinExistence type="predicted"/>
<evidence type="ECO:0000313" key="1">
    <source>
        <dbReference type="EMBL" id="AUB44851.1"/>
    </source>
</evidence>
<geneLocation type="plasmid" evidence="2">
    <name>pnfsy08</name>
</geneLocation>
<keyword evidence="2" id="KW-1185">Reference proteome</keyword>
<sequence length="234" mass="26925">MLLEKSQELIDLSQRRKSLQNFAGNLQIIQTRQKQIADAIATIQPLVEALKAFRQRGINNINLTQNVESILSFVINAEDNLQNNPDWILDNKNFKGNFLKSNIESLKTTLERQLSEAWKSYCDQQMPTTNNEILSLLAKVEAFKQTVLQIQIIDKKIKNVIYPKNNTDFTICEREIEQLKYYWNSLSSDEVPEAVLHFLRAAANQGAPLNLLTSEVQDWINQHGISDSLRIRLI</sequence>
<organism evidence="1 2">
    <name type="scientific">Nostoc flagelliforme CCNUN1</name>
    <dbReference type="NCBI Taxonomy" id="2038116"/>
    <lineage>
        <taxon>Bacteria</taxon>
        <taxon>Bacillati</taxon>
        <taxon>Cyanobacteriota</taxon>
        <taxon>Cyanophyceae</taxon>
        <taxon>Nostocales</taxon>
        <taxon>Nostocaceae</taxon>
        <taxon>Nostoc</taxon>
    </lineage>
</organism>
<evidence type="ECO:0000313" key="2">
    <source>
        <dbReference type="Proteomes" id="UP000232003"/>
    </source>
</evidence>
<dbReference type="RefSeq" id="WP_100904384.1">
    <property type="nucleotide sequence ID" value="NZ_CAWNNC010000009.1"/>
</dbReference>
<protein>
    <submittedName>
        <fullName evidence="1">Uncharacterized protein</fullName>
    </submittedName>
</protein>
<name>A0A2K8TB19_9NOSO</name>
<dbReference type="OrthoDB" id="511988at2"/>
<dbReference type="EMBL" id="CP024793">
    <property type="protein sequence ID" value="AUB44851.1"/>
    <property type="molecule type" value="Genomic_DNA"/>
</dbReference>
<dbReference type="Proteomes" id="UP000232003">
    <property type="component" value="Plasmid pNFSY08"/>
</dbReference>
<dbReference type="AlphaFoldDB" id="A0A2K8TB19"/>
<reference evidence="1 2" key="1">
    <citation type="submission" date="2017-11" db="EMBL/GenBank/DDBJ databases">
        <title>Complete genome of a free-living desiccation-tolerant cyanobacterium and its photosynthetic adaptation to extreme terrestrial habitat.</title>
        <authorList>
            <person name="Shang J."/>
        </authorList>
    </citation>
    <scope>NUCLEOTIDE SEQUENCE [LARGE SCALE GENOMIC DNA]</scope>
    <source>
        <strain evidence="1 2">CCNUN1</strain>
        <plasmid evidence="2">pnfsy08</plasmid>
    </source>
</reference>
<accession>A0A2K8TB19</accession>